<keyword evidence="2" id="KW-1185">Reference proteome</keyword>
<accession>A0ABT0SVZ6</accession>
<name>A0ABT0SVZ6_9GAMM</name>
<gene>
    <name evidence="1" type="ORF">M8009_00770</name>
</gene>
<evidence type="ECO:0000313" key="2">
    <source>
        <dbReference type="Proteomes" id="UP001165369"/>
    </source>
</evidence>
<sequence>MPILQGDIKLLKSERMTDNEDGGGRITGNEIEDGLSNEIFNDVSDLDRVYGRTSLRKVYGAAESDDTAIYFGSHVIIDQAPDDDNVAVLAFSTGSPTDERDEARERVEGYVVPGPLTRMRLYGDQLVGQRSLLAYTRTGETPPDIGDVLVLSTESGADAGDEQYVRITGVESQNQVFTDSQGDFTRQVLTLEISTEITTRFHGHEPVRGSSPQPDTLLRQSQVADASRYYGISPLAEAASLGAKQFRVASVYQPIVPSTQSESPVVDVQVGGQVALSVDSGGITHEIPQVAETLQIGVAVNNRGYSYTRNLQPLPAPGTVVVEFLALGKWYTLRDENGNGELTGSGTGQVNFATGSLSITLQELPDVDSAILIYWGTPVHYVDRAGYQVPFATPSLRFMLEHGGVVPGSVTATWLSNDTEVTATDDGQGNLTGAASGRMVYGFQDGTNGDRLGELWIEFNDGAWPDAGGNVVIDYEHGASDTATFNPSKDGSGFVQLQLPNAPIKPGSVSLQWVVEHSDTEASGGTIDESTWSAWRSGRASWADYSADSGGDTISHFESRYEESSKLTYRAYDDGAGNLPGFEGVVDYETGLVTMRVELEGKLQRWDRNDADGDASWKEVGVTEEFADGSAVIARWQPQTIGSTAGSVSQSPSPLRVDLLPLLQDMIVPTTLRFTFRGATYEDRDGSLYRDVDPQTGAGLYSGTIDYARASVVLEDWGGGGSNQIGIDSLITVYGEWNVNEVFFRTPGSPIQVGELSLLATAADGELLDGQSQFNGEIQGGDLEGQIDYSTGVASVRFGELVADSSLTTEEKNQPWYDPANVDGDGNIWRPRPVLPSTCRFNTVVLTSLPLDAELLGLDPVRLPPDGRVPIYRPAQVAVVHHTAKTAWPLDTQPGDSLDVGRTRLALGHVEDANGERLPQADVSVDLDAGLFTLDSGADLSGYAEPLYAVHRVEDLVLISDVQIGGQITIIGQLSHDYPADDTYVSSALISGDLQARWANLFDQATWTNEWSDSLIGDETSAEYNATQYPLTVTNRGAITERWALIFTSSTTFRVVGESVGEIGTGDINTELAIHNPNTNVPYFTVPVLGWGQGWSTGNVLRFNTIGANAPIWLARTVMQGEAQGNDFEFRIQVRGNVNADPQ</sequence>
<evidence type="ECO:0000313" key="1">
    <source>
        <dbReference type="EMBL" id="MCL7938835.1"/>
    </source>
</evidence>
<protein>
    <submittedName>
        <fullName evidence="1">Uncharacterized protein</fullName>
    </submittedName>
</protein>
<dbReference type="RefSeq" id="WP_250058859.1">
    <property type="nucleotide sequence ID" value="NZ_JAMJPK010000001.1"/>
</dbReference>
<comment type="caution">
    <text evidence="1">The sequence shown here is derived from an EMBL/GenBank/DDBJ whole genome shotgun (WGS) entry which is preliminary data.</text>
</comment>
<reference evidence="1" key="1">
    <citation type="submission" date="2022-05" db="EMBL/GenBank/DDBJ databases">
        <title>Halomonas geminus sp. nov. and Halomonas llamarensis sp. nov. isolated from high-altitude salars of the Atacama Desert.</title>
        <authorList>
            <person name="Hintersatz C."/>
            <person name="Rojas L.A."/>
            <person name="Wei T.-S."/>
            <person name="Kutschke S."/>
            <person name="Lehmann F."/>
            <person name="Jain R."/>
            <person name="Pollmann K."/>
        </authorList>
    </citation>
    <scope>NUCLEOTIDE SEQUENCE</scope>
    <source>
        <strain evidence="1">ATCH28</strain>
    </source>
</reference>
<dbReference type="Proteomes" id="UP001165369">
    <property type="component" value="Unassembled WGS sequence"/>
</dbReference>
<organism evidence="1 2">
    <name type="scientific">Halomonas gemina</name>
    <dbReference type="NCBI Taxonomy" id="2945105"/>
    <lineage>
        <taxon>Bacteria</taxon>
        <taxon>Pseudomonadati</taxon>
        <taxon>Pseudomonadota</taxon>
        <taxon>Gammaproteobacteria</taxon>
        <taxon>Oceanospirillales</taxon>
        <taxon>Halomonadaceae</taxon>
        <taxon>Halomonas</taxon>
    </lineage>
</organism>
<dbReference type="EMBL" id="JAMJPK010000001">
    <property type="protein sequence ID" value="MCL7938835.1"/>
    <property type="molecule type" value="Genomic_DNA"/>
</dbReference>
<proteinExistence type="predicted"/>